<sequence length="256" mass="27919">MIKHYFALLSLAFALSACAGSREPRIPDRVINRALAGATGEAQPSRIIAREIAFARAARDDGQWTAFREFAAPNALIHGRNGPIVAEPWLASQDDPDEAVRWEPRAIWMSCDGSLAVSQGRFREPGGIVGDFVTVWERQPNGEYLYTYDFGAPDNPQPVAPPKQPAIGENDIVVTAMNMVEGNVSQCATRGTTIPAPPALTTPANAQVSSTLSDDRTLRWTWQHGPAQQRSVTVDWIVDGAWQQALSFTAPEPLEN</sequence>
<keyword evidence="1" id="KW-0732">Signal</keyword>
<name>A0A844ZLN8_9SPHN</name>
<evidence type="ECO:0000313" key="2">
    <source>
        <dbReference type="EMBL" id="MXO86589.1"/>
    </source>
</evidence>
<gene>
    <name evidence="2" type="ORF">GRI38_11195</name>
</gene>
<reference evidence="2 3" key="1">
    <citation type="submission" date="2019-12" db="EMBL/GenBank/DDBJ databases">
        <title>Genomic-based taxomic classification of the family Erythrobacteraceae.</title>
        <authorList>
            <person name="Xu L."/>
        </authorList>
    </citation>
    <scope>NUCLEOTIDE SEQUENCE [LARGE SCALE GENOMIC DNA]</scope>
    <source>
        <strain evidence="2 3">MCCC 1A09962</strain>
    </source>
</reference>
<dbReference type="Gene3D" id="3.10.450.50">
    <property type="match status" value="1"/>
</dbReference>
<accession>A0A844ZLN8</accession>
<comment type="caution">
    <text evidence="2">The sequence shown here is derived from an EMBL/GenBank/DDBJ whole genome shotgun (WGS) entry which is preliminary data.</text>
</comment>
<keyword evidence="3" id="KW-1185">Reference proteome</keyword>
<proteinExistence type="predicted"/>
<evidence type="ECO:0000313" key="3">
    <source>
        <dbReference type="Proteomes" id="UP000433104"/>
    </source>
</evidence>
<evidence type="ECO:0000256" key="1">
    <source>
        <dbReference type="SAM" id="SignalP"/>
    </source>
</evidence>
<protein>
    <recommendedName>
        <fullName evidence="4">Lipoprotein</fullName>
    </recommendedName>
</protein>
<feature type="chain" id="PRO_5032428433" description="Lipoprotein" evidence="1">
    <location>
        <begin position="20"/>
        <end position="256"/>
    </location>
</feature>
<dbReference type="OrthoDB" id="7201546at2"/>
<feature type="signal peptide" evidence="1">
    <location>
        <begin position="1"/>
        <end position="19"/>
    </location>
</feature>
<organism evidence="2 3">
    <name type="scientific">Parapontixanthobacter aurantiacus</name>
    <dbReference type="NCBI Taxonomy" id="1463599"/>
    <lineage>
        <taxon>Bacteria</taxon>
        <taxon>Pseudomonadati</taxon>
        <taxon>Pseudomonadota</taxon>
        <taxon>Alphaproteobacteria</taxon>
        <taxon>Sphingomonadales</taxon>
        <taxon>Erythrobacteraceae</taxon>
        <taxon>Parapontixanthobacter</taxon>
    </lineage>
</organism>
<dbReference type="RefSeq" id="WP_160683814.1">
    <property type="nucleotide sequence ID" value="NZ_WTYW01000003.1"/>
</dbReference>
<dbReference type="EMBL" id="WTYW01000003">
    <property type="protein sequence ID" value="MXO86589.1"/>
    <property type="molecule type" value="Genomic_DNA"/>
</dbReference>
<evidence type="ECO:0008006" key="4">
    <source>
        <dbReference type="Google" id="ProtNLM"/>
    </source>
</evidence>
<dbReference type="PROSITE" id="PS51257">
    <property type="entry name" value="PROKAR_LIPOPROTEIN"/>
    <property type="match status" value="1"/>
</dbReference>
<dbReference type="AlphaFoldDB" id="A0A844ZLN8"/>
<dbReference type="Proteomes" id="UP000433104">
    <property type="component" value="Unassembled WGS sequence"/>
</dbReference>